<keyword evidence="10" id="KW-1185">Reference proteome</keyword>
<feature type="transmembrane region" description="Helical" evidence="8">
    <location>
        <begin position="64"/>
        <end position="89"/>
    </location>
</feature>
<dbReference type="GO" id="GO:0005886">
    <property type="term" value="C:plasma membrane"/>
    <property type="evidence" value="ECO:0007669"/>
    <property type="project" value="UniProtKB-SubCell"/>
</dbReference>
<feature type="compositionally biased region" description="Basic and acidic residues" evidence="7">
    <location>
        <begin position="215"/>
        <end position="227"/>
    </location>
</feature>
<feature type="transmembrane region" description="Helical" evidence="8">
    <location>
        <begin position="388"/>
        <end position="409"/>
    </location>
</feature>
<dbReference type="STRING" id="235985.SAMN05414137_13643"/>
<dbReference type="Pfam" id="PF07690">
    <property type="entry name" value="MFS_1"/>
    <property type="match status" value="1"/>
</dbReference>
<dbReference type="AlphaFoldDB" id="A0A1H7ZQS2"/>
<dbReference type="InterPro" id="IPR036259">
    <property type="entry name" value="MFS_trans_sf"/>
</dbReference>
<reference evidence="10" key="1">
    <citation type="submission" date="2016-10" db="EMBL/GenBank/DDBJ databases">
        <authorList>
            <person name="Varghese N."/>
        </authorList>
    </citation>
    <scope>NUCLEOTIDE SEQUENCE [LARGE SCALE GENOMIC DNA]</scope>
    <source>
        <strain evidence="10">DSM 45096 / BCRC 16803 / CGMCC 4.1857 / CIP 109030 / JCM 12277 / KCTC 19219 / NBRC 100920 / 33214</strain>
    </source>
</reference>
<keyword evidence="5 8" id="KW-1133">Transmembrane helix</keyword>
<dbReference type="EMBL" id="FOAZ01000036">
    <property type="protein sequence ID" value="SEM59727.1"/>
    <property type="molecule type" value="Genomic_DNA"/>
</dbReference>
<feature type="transmembrane region" description="Helical" evidence="8">
    <location>
        <begin position="109"/>
        <end position="128"/>
    </location>
</feature>
<feature type="transmembrane region" description="Helical" evidence="8">
    <location>
        <begin position="260"/>
        <end position="282"/>
    </location>
</feature>
<organism evidence="9 10">
    <name type="scientific">Streptacidiphilus jiangxiensis</name>
    <dbReference type="NCBI Taxonomy" id="235985"/>
    <lineage>
        <taxon>Bacteria</taxon>
        <taxon>Bacillati</taxon>
        <taxon>Actinomycetota</taxon>
        <taxon>Actinomycetes</taxon>
        <taxon>Kitasatosporales</taxon>
        <taxon>Streptomycetaceae</taxon>
        <taxon>Streptacidiphilus</taxon>
    </lineage>
</organism>
<feature type="transmembrane region" description="Helical" evidence="8">
    <location>
        <begin position="288"/>
        <end position="310"/>
    </location>
</feature>
<evidence type="ECO:0000256" key="5">
    <source>
        <dbReference type="ARBA" id="ARBA00022989"/>
    </source>
</evidence>
<keyword evidence="6 8" id="KW-0472">Membrane</keyword>
<feature type="transmembrane region" description="Helical" evidence="8">
    <location>
        <begin position="346"/>
        <end position="367"/>
    </location>
</feature>
<gene>
    <name evidence="9" type="ORF">SAMN05414137_13643</name>
</gene>
<keyword evidence="2" id="KW-0813">Transport</keyword>
<feature type="transmembrane region" description="Helical" evidence="8">
    <location>
        <begin position="34"/>
        <end position="57"/>
    </location>
</feature>
<dbReference type="PANTHER" id="PTHR23517:SF2">
    <property type="entry name" value="MULTIDRUG RESISTANCE PROTEIN MDTH"/>
    <property type="match status" value="1"/>
</dbReference>
<keyword evidence="3" id="KW-1003">Cell membrane</keyword>
<dbReference type="InterPro" id="IPR050171">
    <property type="entry name" value="MFS_Transporters"/>
</dbReference>
<feature type="region of interest" description="Disordered" evidence="7">
    <location>
        <begin position="215"/>
        <end position="241"/>
    </location>
</feature>
<evidence type="ECO:0000313" key="9">
    <source>
        <dbReference type="EMBL" id="SEM59727.1"/>
    </source>
</evidence>
<dbReference type="PANTHER" id="PTHR23517">
    <property type="entry name" value="RESISTANCE PROTEIN MDTM, PUTATIVE-RELATED-RELATED"/>
    <property type="match status" value="1"/>
</dbReference>
<dbReference type="GO" id="GO:0022857">
    <property type="term" value="F:transmembrane transporter activity"/>
    <property type="evidence" value="ECO:0007669"/>
    <property type="project" value="InterPro"/>
</dbReference>
<accession>A0A1H7ZQS2</accession>
<dbReference type="OrthoDB" id="4109786at2"/>
<evidence type="ECO:0000313" key="10">
    <source>
        <dbReference type="Proteomes" id="UP000183015"/>
    </source>
</evidence>
<feature type="transmembrane region" description="Helical" evidence="8">
    <location>
        <begin position="322"/>
        <end position="340"/>
    </location>
</feature>
<sequence>MTAPPTVTRPPAPSGGPRFASRFGLPDLRGNGRFVAANAIDSLGNGLMMSFPVVFFARTTSLSLVQIGTALTLGQLLAIPAPAVVGALVDRLGARRVVVAGNLVSAAGFALYLGAHATWAIIAAVLVVQCGGSAYWTSSRSLVVLAAREGDRAAWFAFTRALRNIGAGAGAAGGALALGIGSTAGLRGVVVADAASFVLAAWLLATWCPRSAHPDVPRTTTHSDPHSAPHPAPHPASAERRAPGSGYLTVLRDRTYLRLVAANVSFVFAALMPSLLLAVYVTRTLRTGAWLVGVLIVVNTALVATVQTPAGRLTARRSRTRTVRLAAMLNAVAFAAFATLQWAPAWLLPLGAVGAMLLFTAAEVIGSTPMSELSVDLSRVDLQGRYQAAFQLSWTLGGAVAPLVFTILLSAGPTWPWVFLALTSLLTLPALVGLRDRTARAE</sequence>
<protein>
    <submittedName>
        <fullName evidence="9">Na+/melibiose symporter</fullName>
    </submittedName>
</protein>
<dbReference type="Gene3D" id="1.20.1250.20">
    <property type="entry name" value="MFS general substrate transporter like domains"/>
    <property type="match status" value="1"/>
</dbReference>
<dbReference type="RefSeq" id="WP_082015574.1">
    <property type="nucleotide sequence ID" value="NZ_BBPN01000050.1"/>
</dbReference>
<feature type="transmembrane region" description="Helical" evidence="8">
    <location>
        <begin position="415"/>
        <end position="434"/>
    </location>
</feature>
<name>A0A1H7ZQS2_STRJI</name>
<evidence type="ECO:0000256" key="1">
    <source>
        <dbReference type="ARBA" id="ARBA00004651"/>
    </source>
</evidence>
<comment type="subcellular location">
    <subcellularLocation>
        <location evidence="1">Cell membrane</location>
        <topology evidence="1">Multi-pass membrane protein</topology>
    </subcellularLocation>
</comment>
<evidence type="ECO:0000256" key="2">
    <source>
        <dbReference type="ARBA" id="ARBA00022448"/>
    </source>
</evidence>
<dbReference type="InterPro" id="IPR011701">
    <property type="entry name" value="MFS"/>
</dbReference>
<evidence type="ECO:0000256" key="6">
    <source>
        <dbReference type="ARBA" id="ARBA00023136"/>
    </source>
</evidence>
<evidence type="ECO:0000256" key="7">
    <source>
        <dbReference type="SAM" id="MobiDB-lite"/>
    </source>
</evidence>
<evidence type="ECO:0000256" key="4">
    <source>
        <dbReference type="ARBA" id="ARBA00022692"/>
    </source>
</evidence>
<dbReference type="eggNOG" id="COG2211">
    <property type="taxonomic scope" value="Bacteria"/>
</dbReference>
<proteinExistence type="predicted"/>
<dbReference type="SUPFAM" id="SSF103473">
    <property type="entry name" value="MFS general substrate transporter"/>
    <property type="match status" value="1"/>
</dbReference>
<dbReference type="Proteomes" id="UP000183015">
    <property type="component" value="Unassembled WGS sequence"/>
</dbReference>
<evidence type="ECO:0000256" key="8">
    <source>
        <dbReference type="SAM" id="Phobius"/>
    </source>
</evidence>
<evidence type="ECO:0000256" key="3">
    <source>
        <dbReference type="ARBA" id="ARBA00022475"/>
    </source>
</evidence>
<keyword evidence="4 8" id="KW-0812">Transmembrane</keyword>